<dbReference type="RefSeq" id="WP_220610912.1">
    <property type="nucleotide sequence ID" value="NZ_CP080598.1"/>
</dbReference>
<proteinExistence type="inferred from homology"/>
<dbReference type="Pfam" id="PF16363">
    <property type="entry name" value="GDP_Man_Dehyd"/>
    <property type="match status" value="1"/>
</dbReference>
<evidence type="ECO:0000313" key="8">
    <source>
        <dbReference type="Proteomes" id="UP000826540"/>
    </source>
</evidence>
<evidence type="ECO:0000256" key="5">
    <source>
        <dbReference type="HAMAP-Rule" id="MF_00955"/>
    </source>
</evidence>
<dbReference type="PANTHER" id="PTHR43715:SF1">
    <property type="entry name" value="GDP-MANNOSE 4,6 DEHYDRATASE"/>
    <property type="match status" value="1"/>
</dbReference>
<evidence type="ECO:0000313" key="7">
    <source>
        <dbReference type="EMBL" id="QYX33095.1"/>
    </source>
</evidence>
<dbReference type="HAMAP" id="MF_00955">
    <property type="entry name" value="GDP_Man_dehydratase"/>
    <property type="match status" value="1"/>
</dbReference>
<dbReference type="PANTHER" id="PTHR43715">
    <property type="entry name" value="GDP-MANNOSE 4,6-DEHYDRATASE"/>
    <property type="match status" value="1"/>
</dbReference>
<evidence type="ECO:0000256" key="3">
    <source>
        <dbReference type="ARBA" id="ARBA00011989"/>
    </source>
</evidence>
<dbReference type="Gene3D" id="3.40.50.720">
    <property type="entry name" value="NAD(P)-binding Rossmann-like Domain"/>
    <property type="match status" value="1"/>
</dbReference>
<dbReference type="EMBL" id="CP080598">
    <property type="protein sequence ID" value="QYX33095.1"/>
    <property type="molecule type" value="Genomic_DNA"/>
</dbReference>
<dbReference type="InterPro" id="IPR006368">
    <property type="entry name" value="GDP_Man_deHydtase"/>
</dbReference>
<evidence type="ECO:0000256" key="1">
    <source>
        <dbReference type="ARBA" id="ARBA00001937"/>
    </source>
</evidence>
<dbReference type="NCBIfam" id="TIGR01472">
    <property type="entry name" value="gmd"/>
    <property type="match status" value="1"/>
</dbReference>
<name>A0ABX8X366_9CYAN</name>
<comment type="caution">
    <text evidence="5">Lacks conserved residue(s) required for the propagation of feature annotation.</text>
</comment>
<dbReference type="GO" id="GO:0008446">
    <property type="term" value="F:GDP-mannose 4,6-dehydratase activity"/>
    <property type="evidence" value="ECO:0007669"/>
    <property type="project" value="UniProtKB-EC"/>
</dbReference>
<evidence type="ECO:0000256" key="2">
    <source>
        <dbReference type="ARBA" id="ARBA00009263"/>
    </source>
</evidence>
<evidence type="ECO:0000259" key="6">
    <source>
        <dbReference type="Pfam" id="PF16363"/>
    </source>
</evidence>
<dbReference type="Proteomes" id="UP000826540">
    <property type="component" value="Chromosome"/>
</dbReference>
<comment type="catalytic activity">
    <reaction evidence="5">
        <text>GDP-alpha-D-mannose = GDP-4-dehydro-alpha-D-rhamnose + H2O</text>
        <dbReference type="Rhea" id="RHEA:23820"/>
        <dbReference type="ChEBI" id="CHEBI:15377"/>
        <dbReference type="ChEBI" id="CHEBI:57527"/>
        <dbReference type="ChEBI" id="CHEBI:57964"/>
        <dbReference type="EC" id="4.2.1.47"/>
    </reaction>
</comment>
<comment type="function">
    <text evidence="5">Catalyzes the conversion of GDP-D-mannose to GDP-4-dehydro-6-deoxy-D-mannose.</text>
</comment>
<organism evidence="7 8">
    <name type="scientific">Sphaerospermopsis torques-reginae ITEP-024</name>
    <dbReference type="NCBI Taxonomy" id="984208"/>
    <lineage>
        <taxon>Bacteria</taxon>
        <taxon>Bacillati</taxon>
        <taxon>Cyanobacteriota</taxon>
        <taxon>Cyanophyceae</taxon>
        <taxon>Nostocales</taxon>
        <taxon>Aphanizomenonaceae</taxon>
        <taxon>Sphaerospermopsis</taxon>
        <taxon>Sphaerospermopsis torques-reginae</taxon>
    </lineage>
</organism>
<comment type="similarity">
    <text evidence="2 5">Belongs to the NAD(P)-dependent epimerase/dehydratase family. GDP-mannose 4,6-dehydratase subfamily.</text>
</comment>
<keyword evidence="4 5" id="KW-0456">Lyase</keyword>
<dbReference type="EC" id="4.2.1.47" evidence="3 5"/>
<protein>
    <recommendedName>
        <fullName evidence="3 5">GDP-mannose 4,6-dehydratase</fullName>
        <ecNumber evidence="3 5">4.2.1.47</ecNumber>
    </recommendedName>
    <alternativeName>
        <fullName evidence="5">GDP-D-mannose dehydratase</fullName>
    </alternativeName>
</protein>
<accession>A0ABX8X366</accession>
<feature type="domain" description="NAD(P)-binding" evidence="6">
    <location>
        <begin position="8"/>
        <end position="323"/>
    </location>
</feature>
<keyword evidence="5" id="KW-0521">NADP</keyword>
<keyword evidence="8" id="KW-1185">Reference proteome</keyword>
<dbReference type="InterPro" id="IPR016040">
    <property type="entry name" value="NAD(P)-bd_dom"/>
</dbReference>
<evidence type="ECO:0000256" key="4">
    <source>
        <dbReference type="ARBA" id="ARBA00023239"/>
    </source>
</evidence>
<dbReference type="SUPFAM" id="SSF51735">
    <property type="entry name" value="NAD(P)-binding Rossmann-fold domains"/>
    <property type="match status" value="1"/>
</dbReference>
<comment type="cofactor">
    <cofactor evidence="1 5">
        <name>NADP(+)</name>
        <dbReference type="ChEBI" id="CHEBI:58349"/>
    </cofactor>
</comment>
<gene>
    <name evidence="5 7" type="primary">gmd</name>
    <name evidence="7" type="ORF">K2F26_07130</name>
</gene>
<reference evidence="7 8" key="1">
    <citation type="journal article" date="2022" name="J. Am. Chem. Soc.">
        <title>Biosynthesis of Guanitoxin Enables Global Environmental Detection in Freshwater Cyanobacteria.</title>
        <authorList>
            <person name="Lima S.T."/>
            <person name="Fallon T.R."/>
            <person name="Cordoza J.L."/>
            <person name="Chekan J.R."/>
            <person name="Delbaje E."/>
            <person name="Hopiavuori A.R."/>
            <person name="Alvarenga D.O."/>
            <person name="Wood S.M."/>
            <person name="Luhavaya H."/>
            <person name="Baumgartner J.T."/>
            <person name="Dorr F.A."/>
            <person name="Etchegaray A."/>
            <person name="Pinto E."/>
            <person name="McKinnie S.M.K."/>
            <person name="Fiore M.F."/>
            <person name="Moore B.S."/>
        </authorList>
    </citation>
    <scope>NUCLEOTIDE SEQUENCE [LARGE SCALE GENOMIC DNA]</scope>
    <source>
        <strain evidence="7 8">ITEP-024</strain>
    </source>
</reference>
<dbReference type="Gene3D" id="3.90.25.10">
    <property type="entry name" value="UDP-galactose 4-epimerase, domain 1"/>
    <property type="match status" value="1"/>
</dbReference>
<dbReference type="InterPro" id="IPR036291">
    <property type="entry name" value="NAD(P)-bd_dom_sf"/>
</dbReference>
<sequence length="359" mass="41159">MTEKKRALITGITGQDGSYLSEFLLEQGYEVHGIIRRTSTFNTDRIDHIYEDPHKEGVRLFLHYGDLTDGTTLRRILEEVKPTEIYNLGAQSHVRVSFDSPEYTVDAVGMGTLRLLEAIRDYQHRTGIQVRFYQAGSSEMYGLVQAVPQSETTPFYPRSPYACAKVYAHWQTVNYRESYNLFACNGILFNHESPRRGETFVTRKITRAVARIVAGKQKVLYMGNLDAKRDWGYAKDYVRAMWLMLQQDHPDDYVIATGETHSVREFLELAFGYVNLNWQDYVEFDQRYLRPAEVDLLIGDPTKAQQKLGWKPSVTFKELVSLMVEADLQALGYTSPNGNGSQQPQDIATIRQELGSLHF</sequence>
<dbReference type="CDD" id="cd05260">
    <property type="entry name" value="GDP_MD_SDR_e"/>
    <property type="match status" value="1"/>
</dbReference>